<dbReference type="InterPro" id="IPR000866">
    <property type="entry name" value="AhpC/TSA"/>
</dbReference>
<evidence type="ECO:0000256" key="1">
    <source>
        <dbReference type="ARBA" id="ARBA00004196"/>
    </source>
</evidence>
<evidence type="ECO:0000256" key="3">
    <source>
        <dbReference type="ARBA" id="ARBA00023157"/>
    </source>
</evidence>
<dbReference type="InterPro" id="IPR013766">
    <property type="entry name" value="Thioredoxin_domain"/>
</dbReference>
<dbReference type="GO" id="GO:0016491">
    <property type="term" value="F:oxidoreductase activity"/>
    <property type="evidence" value="ECO:0007669"/>
    <property type="project" value="InterPro"/>
</dbReference>
<dbReference type="InterPro" id="IPR036249">
    <property type="entry name" value="Thioredoxin-like_sf"/>
</dbReference>
<evidence type="ECO:0000256" key="5">
    <source>
        <dbReference type="SAM" id="Phobius"/>
    </source>
</evidence>
<keyword evidence="5" id="KW-0472">Membrane</keyword>
<dbReference type="EMBL" id="UOGE01000069">
    <property type="protein sequence ID" value="VAX21833.1"/>
    <property type="molecule type" value="Genomic_DNA"/>
</dbReference>
<dbReference type="InterPro" id="IPR050553">
    <property type="entry name" value="Thioredoxin_ResA/DsbE_sf"/>
</dbReference>
<dbReference type="AlphaFoldDB" id="A0A3B1CAZ9"/>
<dbReference type="GO" id="GO:0017004">
    <property type="term" value="P:cytochrome complex assembly"/>
    <property type="evidence" value="ECO:0007669"/>
    <property type="project" value="UniProtKB-KW"/>
</dbReference>
<name>A0A3B1CAZ9_9ZZZZ</name>
<dbReference type="Gene3D" id="3.40.30.10">
    <property type="entry name" value="Glutaredoxin"/>
    <property type="match status" value="1"/>
</dbReference>
<sequence length="200" mass="22195">MNDTINENVRWIPFGALALSLLIVSGFWKIQKSMEVPPPPMSETAAGQSKQAASKMEGKKAPDFTLSALGGGEISLSDYRGKVVFLNVWATWCPPCREEMPSMQKLYEHFKGKDFVMLTISIDENKSLVEPFMKELGLTFPVVFDPDQKVASIYKITGVPETFIIDKTGIITHHLLGPGEWNSPGIVSAFEEFVKRPAKS</sequence>
<evidence type="ECO:0000259" key="6">
    <source>
        <dbReference type="PROSITE" id="PS51352"/>
    </source>
</evidence>
<dbReference type="PROSITE" id="PS00194">
    <property type="entry name" value="THIOREDOXIN_1"/>
    <property type="match status" value="1"/>
</dbReference>
<evidence type="ECO:0000313" key="7">
    <source>
        <dbReference type="EMBL" id="VAX21833.1"/>
    </source>
</evidence>
<evidence type="ECO:0000256" key="4">
    <source>
        <dbReference type="ARBA" id="ARBA00023284"/>
    </source>
</evidence>
<dbReference type="GO" id="GO:0016209">
    <property type="term" value="F:antioxidant activity"/>
    <property type="evidence" value="ECO:0007669"/>
    <property type="project" value="InterPro"/>
</dbReference>
<evidence type="ECO:0000256" key="2">
    <source>
        <dbReference type="ARBA" id="ARBA00022748"/>
    </source>
</evidence>
<keyword evidence="3" id="KW-1015">Disulfide bond</keyword>
<keyword evidence="5" id="KW-1133">Transmembrane helix</keyword>
<keyword evidence="5" id="KW-0812">Transmembrane</keyword>
<reference evidence="7" key="1">
    <citation type="submission" date="2018-06" db="EMBL/GenBank/DDBJ databases">
        <authorList>
            <person name="Zhirakovskaya E."/>
        </authorList>
    </citation>
    <scope>NUCLEOTIDE SEQUENCE</scope>
</reference>
<gene>
    <name evidence="7" type="ORF">MNBD_NITROSPINAE02-1640</name>
</gene>
<dbReference type="Pfam" id="PF00578">
    <property type="entry name" value="AhpC-TSA"/>
    <property type="match status" value="1"/>
</dbReference>
<feature type="domain" description="Thioredoxin" evidence="6">
    <location>
        <begin position="55"/>
        <end position="195"/>
    </location>
</feature>
<accession>A0A3B1CAZ9</accession>
<dbReference type="GO" id="GO:0030313">
    <property type="term" value="C:cell envelope"/>
    <property type="evidence" value="ECO:0007669"/>
    <property type="project" value="UniProtKB-SubCell"/>
</dbReference>
<feature type="transmembrane region" description="Helical" evidence="5">
    <location>
        <begin position="12"/>
        <end position="30"/>
    </location>
</feature>
<protein>
    <submittedName>
        <fullName evidence="7">Thiol:disulfide oxidoreductase related to ResA</fullName>
    </submittedName>
</protein>
<dbReference type="CDD" id="cd02966">
    <property type="entry name" value="TlpA_like_family"/>
    <property type="match status" value="1"/>
</dbReference>
<proteinExistence type="predicted"/>
<keyword evidence="2" id="KW-0201">Cytochrome c-type biogenesis</keyword>
<comment type="subcellular location">
    <subcellularLocation>
        <location evidence="1">Cell envelope</location>
    </subcellularLocation>
</comment>
<dbReference type="InterPro" id="IPR017937">
    <property type="entry name" value="Thioredoxin_CS"/>
</dbReference>
<keyword evidence="4" id="KW-0676">Redox-active center</keyword>
<organism evidence="7">
    <name type="scientific">hydrothermal vent metagenome</name>
    <dbReference type="NCBI Taxonomy" id="652676"/>
    <lineage>
        <taxon>unclassified sequences</taxon>
        <taxon>metagenomes</taxon>
        <taxon>ecological metagenomes</taxon>
    </lineage>
</organism>
<dbReference type="PANTHER" id="PTHR42852:SF6">
    <property type="entry name" value="THIOL:DISULFIDE INTERCHANGE PROTEIN DSBE"/>
    <property type="match status" value="1"/>
</dbReference>
<dbReference type="PROSITE" id="PS51352">
    <property type="entry name" value="THIOREDOXIN_2"/>
    <property type="match status" value="1"/>
</dbReference>
<dbReference type="SUPFAM" id="SSF52833">
    <property type="entry name" value="Thioredoxin-like"/>
    <property type="match status" value="1"/>
</dbReference>
<dbReference type="PANTHER" id="PTHR42852">
    <property type="entry name" value="THIOL:DISULFIDE INTERCHANGE PROTEIN DSBE"/>
    <property type="match status" value="1"/>
</dbReference>